<dbReference type="EMBL" id="DF973309">
    <property type="protein sequence ID" value="GAU25318.1"/>
    <property type="molecule type" value="Genomic_DNA"/>
</dbReference>
<accession>A0A2Z6M2W5</accession>
<evidence type="ECO:0000256" key="2">
    <source>
        <dbReference type="ARBA" id="ARBA00023015"/>
    </source>
</evidence>
<dbReference type="OrthoDB" id="1422215at2759"/>
<keyword evidence="5" id="KW-0539">Nucleus</keyword>
<proteinExistence type="predicted"/>
<evidence type="ECO:0000313" key="7">
    <source>
        <dbReference type="Proteomes" id="UP000242715"/>
    </source>
</evidence>
<name>A0A2Z6M2W5_TRISU</name>
<keyword evidence="4" id="KW-0804">Transcription</keyword>
<keyword evidence="2" id="KW-0805">Transcription regulation</keyword>
<dbReference type="AlphaFoldDB" id="A0A2Z6M2W5"/>
<evidence type="ECO:0000256" key="3">
    <source>
        <dbReference type="ARBA" id="ARBA00023125"/>
    </source>
</evidence>
<dbReference type="Proteomes" id="UP000242715">
    <property type="component" value="Unassembled WGS sequence"/>
</dbReference>
<keyword evidence="7" id="KW-1185">Reference proteome</keyword>
<dbReference type="SUPFAM" id="SSF101936">
    <property type="entry name" value="DNA-binding pseudobarrel domain"/>
    <property type="match status" value="1"/>
</dbReference>
<protein>
    <recommendedName>
        <fullName evidence="8">TF-B3 domain-containing protein</fullName>
    </recommendedName>
</protein>
<evidence type="ECO:0000256" key="1">
    <source>
        <dbReference type="ARBA" id="ARBA00004123"/>
    </source>
</evidence>
<reference evidence="7" key="1">
    <citation type="journal article" date="2017" name="Front. Plant Sci.">
        <title>Climate Clever Clovers: New Paradigm to Reduce the Environmental Footprint of Ruminants by Breeding Low Methanogenic Forages Utilizing Haplotype Variation.</title>
        <authorList>
            <person name="Kaur P."/>
            <person name="Appels R."/>
            <person name="Bayer P.E."/>
            <person name="Keeble-Gagnere G."/>
            <person name="Wang J."/>
            <person name="Hirakawa H."/>
            <person name="Shirasawa K."/>
            <person name="Vercoe P."/>
            <person name="Stefanova K."/>
            <person name="Durmic Z."/>
            <person name="Nichols P."/>
            <person name="Revell C."/>
            <person name="Isobe S.N."/>
            <person name="Edwards D."/>
            <person name="Erskine W."/>
        </authorList>
    </citation>
    <scope>NUCLEOTIDE SEQUENCE [LARGE SCALE GENOMIC DNA]</scope>
    <source>
        <strain evidence="7">cv. Daliak</strain>
    </source>
</reference>
<evidence type="ECO:0000256" key="5">
    <source>
        <dbReference type="ARBA" id="ARBA00023242"/>
    </source>
</evidence>
<comment type="subcellular location">
    <subcellularLocation>
        <location evidence="1">Nucleus</location>
    </subcellularLocation>
</comment>
<sequence length="203" mass="23656">MKKFGEIDPTFVEEFKEQLPEKWKIIDYRYQAHTVTYNKDETLPLFTDGWHEMRDVFDLHQNEEIHFGYYGKDVFGIIAARRFESETQIPTFHSRCVTPGRAVRFQVELSKDTINNCYLSIWNDFEAYVKGANLNKITACGDNVSKTVFKVAIHDEPFESTCIGVGWWPFCRNCCFHSGDVICFKFSLVPVGNNVVHVFKLRC</sequence>
<dbReference type="GO" id="GO:0003677">
    <property type="term" value="F:DNA binding"/>
    <property type="evidence" value="ECO:0007669"/>
    <property type="project" value="UniProtKB-KW"/>
</dbReference>
<gene>
    <name evidence="6" type="ORF">TSUD_375810</name>
</gene>
<dbReference type="GO" id="GO:0005634">
    <property type="term" value="C:nucleus"/>
    <property type="evidence" value="ECO:0007669"/>
    <property type="project" value="UniProtKB-SubCell"/>
</dbReference>
<evidence type="ECO:0000313" key="6">
    <source>
        <dbReference type="EMBL" id="GAU25318.1"/>
    </source>
</evidence>
<dbReference type="InterPro" id="IPR015300">
    <property type="entry name" value="DNA-bd_pseudobarrel_sf"/>
</dbReference>
<evidence type="ECO:0000256" key="4">
    <source>
        <dbReference type="ARBA" id="ARBA00023163"/>
    </source>
</evidence>
<organism evidence="6 7">
    <name type="scientific">Trifolium subterraneum</name>
    <name type="common">Subterranean clover</name>
    <dbReference type="NCBI Taxonomy" id="3900"/>
    <lineage>
        <taxon>Eukaryota</taxon>
        <taxon>Viridiplantae</taxon>
        <taxon>Streptophyta</taxon>
        <taxon>Embryophyta</taxon>
        <taxon>Tracheophyta</taxon>
        <taxon>Spermatophyta</taxon>
        <taxon>Magnoliopsida</taxon>
        <taxon>eudicotyledons</taxon>
        <taxon>Gunneridae</taxon>
        <taxon>Pentapetalae</taxon>
        <taxon>rosids</taxon>
        <taxon>fabids</taxon>
        <taxon>Fabales</taxon>
        <taxon>Fabaceae</taxon>
        <taxon>Papilionoideae</taxon>
        <taxon>50 kb inversion clade</taxon>
        <taxon>NPAAA clade</taxon>
        <taxon>Hologalegina</taxon>
        <taxon>IRL clade</taxon>
        <taxon>Trifolieae</taxon>
        <taxon>Trifolium</taxon>
    </lineage>
</organism>
<keyword evidence="3" id="KW-0238">DNA-binding</keyword>
<evidence type="ECO:0008006" key="8">
    <source>
        <dbReference type="Google" id="ProtNLM"/>
    </source>
</evidence>